<evidence type="ECO:0000313" key="1">
    <source>
        <dbReference type="EMBL" id="NME71661.1"/>
    </source>
</evidence>
<dbReference type="AlphaFoldDB" id="A0A7X9RZN9"/>
<dbReference type="Proteomes" id="UP000576082">
    <property type="component" value="Unassembled WGS sequence"/>
</dbReference>
<proteinExistence type="predicted"/>
<name>A0A7X9RZN9_9BACT</name>
<keyword evidence="2" id="KW-1185">Reference proteome</keyword>
<organism evidence="1 2">
    <name type="scientific">Flammeovirga aprica JL-4</name>
    <dbReference type="NCBI Taxonomy" id="694437"/>
    <lineage>
        <taxon>Bacteria</taxon>
        <taxon>Pseudomonadati</taxon>
        <taxon>Bacteroidota</taxon>
        <taxon>Cytophagia</taxon>
        <taxon>Cytophagales</taxon>
        <taxon>Flammeovirgaceae</taxon>
        <taxon>Flammeovirga</taxon>
    </lineage>
</organism>
<sequence length="470" mass="52867">MKRNLVLLFTVILTTTFFSCSKQNDTVAPVVAKDPQNLKVEVLDRKAVVTWDAQAGESYSFQLAEDDKSSDIIFDRLEKKKKDSPIAIDSTENFINQGQVTFINIPVNQKFHFRVKAEIIDEKTDKVTSTSNYVNTNFYFEDNTKPAIPTTEVKSDQITFSSFNLDFPEGFNPANELDITLEVSKNEDLSNATTFRYYTLYGANANNLEPNTKYYYRVIPGDGNNNVRASEALSLTTHEISEIEMEKIRYRTEDGSHSYFTLEFDPKSPELVFLSAVHGTNLNAVSEVSTVSDFNLQNTISQAVRVPLQPAPPFAYFKTVDALGLKVYGRSYLKVGDHSKGKYSNTVSKEMPNAIASINNEVFEFFQVSQVNEKIILLKSKDEKAIKIQIELAEVLKEGDNKIVFDSSSNNKFSVIKDDVEYNSSQGNFTITLVKGGKSIGMKELIQSISLKSTDSNRLNLYYFGIGLRS</sequence>
<gene>
    <name evidence="1" type="ORF">HHU12_27095</name>
</gene>
<dbReference type="PROSITE" id="PS51257">
    <property type="entry name" value="PROKAR_LIPOPROTEIN"/>
    <property type="match status" value="1"/>
</dbReference>
<accession>A0A7X9RZN9</accession>
<comment type="caution">
    <text evidence="1">The sequence shown here is derived from an EMBL/GenBank/DDBJ whole genome shotgun (WGS) entry which is preliminary data.</text>
</comment>
<protein>
    <submittedName>
        <fullName evidence="1">Uncharacterized protein</fullName>
    </submittedName>
</protein>
<dbReference type="EMBL" id="JABANE010000108">
    <property type="protein sequence ID" value="NME71661.1"/>
    <property type="molecule type" value="Genomic_DNA"/>
</dbReference>
<dbReference type="RefSeq" id="WP_169659869.1">
    <property type="nucleotide sequence ID" value="NZ_JABANE010000108.1"/>
</dbReference>
<evidence type="ECO:0000313" key="2">
    <source>
        <dbReference type="Proteomes" id="UP000576082"/>
    </source>
</evidence>
<reference evidence="1 2" key="1">
    <citation type="submission" date="2020-04" db="EMBL/GenBank/DDBJ databases">
        <title>Flammeovirga sp. SR4, a novel species isolated from seawater.</title>
        <authorList>
            <person name="Wang X."/>
        </authorList>
    </citation>
    <scope>NUCLEOTIDE SEQUENCE [LARGE SCALE GENOMIC DNA]</scope>
    <source>
        <strain evidence="1 2">ATCC 23126</strain>
    </source>
</reference>